<dbReference type="VEuPathDB" id="VectorBase:LLOJ007293"/>
<evidence type="ECO:0000256" key="1">
    <source>
        <dbReference type="SAM" id="Phobius"/>
    </source>
</evidence>
<name>A0A1B0CQZ4_LUTLO</name>
<reference evidence="3" key="3">
    <citation type="submission" date="2020-05" db="UniProtKB">
        <authorList>
            <consortium name="EnsemblMetazoa"/>
        </authorList>
    </citation>
    <scope>IDENTIFICATION</scope>
    <source>
        <strain evidence="3">Jacobina</strain>
    </source>
</reference>
<proteinExistence type="predicted"/>
<evidence type="ECO:0000313" key="3">
    <source>
        <dbReference type="EnsemblMetazoa" id="LLOJ007293-PA"/>
    </source>
</evidence>
<organism evidence="3 4">
    <name type="scientific">Lutzomyia longipalpis</name>
    <name type="common">Sand fly</name>
    <dbReference type="NCBI Taxonomy" id="7200"/>
    <lineage>
        <taxon>Eukaryota</taxon>
        <taxon>Metazoa</taxon>
        <taxon>Ecdysozoa</taxon>
        <taxon>Arthropoda</taxon>
        <taxon>Hexapoda</taxon>
        <taxon>Insecta</taxon>
        <taxon>Pterygota</taxon>
        <taxon>Neoptera</taxon>
        <taxon>Endopterygota</taxon>
        <taxon>Diptera</taxon>
        <taxon>Nematocera</taxon>
        <taxon>Psychodoidea</taxon>
        <taxon>Psychodidae</taxon>
        <taxon>Lutzomyia</taxon>
        <taxon>Lutzomyia</taxon>
    </lineage>
</organism>
<dbReference type="GO" id="GO:0034551">
    <property type="term" value="P:mitochondrial respiratory chain complex III assembly"/>
    <property type="evidence" value="ECO:0007669"/>
    <property type="project" value="InterPro"/>
</dbReference>
<keyword evidence="1" id="KW-1133">Transmembrane helix</keyword>
<keyword evidence="1" id="KW-0472">Membrane</keyword>
<dbReference type="EMBL" id="GITU01010117">
    <property type="protein sequence ID" value="MBC1178820.1"/>
    <property type="molecule type" value="Transcribed_RNA"/>
</dbReference>
<protein>
    <submittedName>
        <fullName evidence="2 3">Uncharacterized protein</fullName>
    </submittedName>
</protein>
<dbReference type="EMBL" id="AJWK01024246">
    <property type="status" value="NOT_ANNOTATED_CDS"/>
    <property type="molecule type" value="Genomic_DNA"/>
</dbReference>
<reference evidence="2" key="2">
    <citation type="journal article" date="2020" name="BMC">
        <title>Leishmania infection induces a limited differential gene expression in the sand fly midgut.</title>
        <authorList>
            <person name="Coutinho-Abreu I.V."/>
            <person name="Serafim T.D."/>
            <person name="Meneses C."/>
            <person name="Kamhawi S."/>
            <person name="Oliveira F."/>
            <person name="Valenzuela J.G."/>
        </authorList>
    </citation>
    <scope>NUCLEOTIDE SEQUENCE</scope>
    <source>
        <strain evidence="2">Jacobina</strain>
        <tissue evidence="2">Midgut</tissue>
    </source>
</reference>
<feature type="transmembrane region" description="Helical" evidence="1">
    <location>
        <begin position="6"/>
        <end position="25"/>
    </location>
</feature>
<reference evidence="4" key="1">
    <citation type="submission" date="2012-05" db="EMBL/GenBank/DDBJ databases">
        <title>Whole Genome Assembly of Lutzomyia longipalpis.</title>
        <authorList>
            <person name="Richards S."/>
            <person name="Qu C."/>
            <person name="Dillon R."/>
            <person name="Worley K."/>
            <person name="Scherer S."/>
            <person name="Batterton M."/>
            <person name="Taylor A."/>
            <person name="Hawes A."/>
            <person name="Hernandez B."/>
            <person name="Kovar C."/>
            <person name="Mandapat C."/>
            <person name="Pham C."/>
            <person name="Qu C."/>
            <person name="Jing C."/>
            <person name="Bess C."/>
            <person name="Bandaranaike D."/>
            <person name="Ngo D."/>
            <person name="Ongeri F."/>
            <person name="Arias F."/>
            <person name="Lara F."/>
            <person name="Weissenberger G."/>
            <person name="Kamau G."/>
            <person name="Han H."/>
            <person name="Shen H."/>
            <person name="Dinh H."/>
            <person name="Khalil I."/>
            <person name="Jones J."/>
            <person name="Shafer J."/>
            <person name="Jayaseelan J."/>
            <person name="Quiroz J."/>
            <person name="Blankenburg K."/>
            <person name="Nguyen L."/>
            <person name="Jackson L."/>
            <person name="Francisco L."/>
            <person name="Tang L.-Y."/>
            <person name="Pu L.-L."/>
            <person name="Perales L."/>
            <person name="Lorensuhewa L."/>
            <person name="Munidasa M."/>
            <person name="Coyle M."/>
            <person name="Taylor M."/>
            <person name="Puazo M."/>
            <person name="Firestine M."/>
            <person name="Scheel M."/>
            <person name="Javaid M."/>
            <person name="Wang M."/>
            <person name="Li M."/>
            <person name="Tabassum N."/>
            <person name="Saada N."/>
            <person name="Osuji N."/>
            <person name="Aqrawi P."/>
            <person name="Fu Q."/>
            <person name="Thornton R."/>
            <person name="Raj R."/>
            <person name="Goodspeed R."/>
            <person name="Mata R."/>
            <person name="Najjar R."/>
            <person name="Gubbala S."/>
            <person name="Lee S."/>
            <person name="Denson S."/>
            <person name="Patil S."/>
            <person name="Macmil S."/>
            <person name="Qi S."/>
            <person name="Matskevitch T."/>
            <person name="Palculict T."/>
            <person name="Mathew T."/>
            <person name="Vee V."/>
            <person name="Velamala V."/>
            <person name="Korchina V."/>
            <person name="Cai W."/>
            <person name="Liu W."/>
            <person name="Dai W."/>
            <person name="Zou X."/>
            <person name="Zhu Y."/>
            <person name="Zhang Y."/>
            <person name="Wu Y.-Q."/>
            <person name="Xin Y."/>
            <person name="Nazarath L."/>
            <person name="Kovar C."/>
            <person name="Han Y."/>
            <person name="Muzny D."/>
            <person name="Gibbs R."/>
        </authorList>
    </citation>
    <scope>NUCLEOTIDE SEQUENCE [LARGE SCALE GENOMIC DNA]</scope>
    <source>
        <strain evidence="4">Jacobina</strain>
    </source>
</reference>
<sequence length="90" mass="10309">MASIYVYVKSTLWLIGCSALGYALLKVTEPKQDKLRQIGERTTVDSLAEDKRKTALALKKLREAVDDKPIYLKTRQEIEEQNRKNLGLDK</sequence>
<accession>A0A1B0CQZ4</accession>
<dbReference type="Pfam" id="PF15141">
    <property type="entry name" value="UQCC3"/>
    <property type="match status" value="1"/>
</dbReference>
<dbReference type="GO" id="GO:0005739">
    <property type="term" value="C:mitochondrion"/>
    <property type="evidence" value="ECO:0007669"/>
    <property type="project" value="GOC"/>
</dbReference>
<evidence type="ECO:0000313" key="2">
    <source>
        <dbReference type="EMBL" id="MBC1178820.1"/>
    </source>
</evidence>
<evidence type="ECO:0000313" key="4">
    <source>
        <dbReference type="Proteomes" id="UP000092461"/>
    </source>
</evidence>
<dbReference type="InterPro" id="IPR027896">
    <property type="entry name" value="UQCC3"/>
</dbReference>
<dbReference type="VEuPathDB" id="VectorBase:LLONM1_011210"/>
<keyword evidence="1" id="KW-0812">Transmembrane</keyword>
<keyword evidence="4" id="KW-1185">Reference proteome</keyword>
<dbReference type="Proteomes" id="UP000092461">
    <property type="component" value="Unassembled WGS sequence"/>
</dbReference>
<dbReference type="AlphaFoldDB" id="A0A1B0CQZ4"/>
<dbReference type="EnsemblMetazoa" id="LLOJ007293-RA">
    <property type="protein sequence ID" value="LLOJ007293-PA"/>
    <property type="gene ID" value="LLOJ007293"/>
</dbReference>